<evidence type="ECO:0000313" key="1">
    <source>
        <dbReference type="EMBL" id="PRY97041.1"/>
    </source>
</evidence>
<dbReference type="Proteomes" id="UP000238308">
    <property type="component" value="Unassembled WGS sequence"/>
</dbReference>
<comment type="caution">
    <text evidence="1">The sequence shown here is derived from an EMBL/GenBank/DDBJ whole genome shotgun (WGS) entry which is preliminary data.</text>
</comment>
<proteinExistence type="predicted"/>
<reference evidence="1 2" key="1">
    <citation type="submission" date="2018-03" db="EMBL/GenBank/DDBJ databases">
        <title>Genomic Encyclopedia of Type Strains, Phase III (KMG-III): the genomes of soil and plant-associated and newly described type strains.</title>
        <authorList>
            <person name="Whitman W."/>
        </authorList>
    </citation>
    <scope>NUCLEOTIDE SEQUENCE [LARGE SCALE GENOMIC DNA]</scope>
    <source>
        <strain evidence="1 2">MWH-P2sevCIIIb</strain>
    </source>
</reference>
<name>A0A2T0XDP5_9BURK</name>
<gene>
    <name evidence="1" type="ORF">BCM14_2180</name>
</gene>
<protein>
    <submittedName>
        <fullName evidence="1">Uncharacterized protein</fullName>
    </submittedName>
</protein>
<dbReference type="EMBL" id="PVTV01000015">
    <property type="protein sequence ID" value="PRY97041.1"/>
    <property type="molecule type" value="Genomic_DNA"/>
</dbReference>
<dbReference type="AlphaFoldDB" id="A0A2T0XDP5"/>
<accession>A0A2T0XDP5</accession>
<keyword evidence="2" id="KW-1185">Reference proteome</keyword>
<evidence type="ECO:0000313" key="2">
    <source>
        <dbReference type="Proteomes" id="UP000238308"/>
    </source>
</evidence>
<organism evidence="1 2">
    <name type="scientific">Jezberella montanilacus</name>
    <dbReference type="NCBI Taxonomy" id="323426"/>
    <lineage>
        <taxon>Bacteria</taxon>
        <taxon>Pseudomonadati</taxon>
        <taxon>Pseudomonadota</taxon>
        <taxon>Betaproteobacteria</taxon>
        <taxon>Burkholderiales</taxon>
        <taxon>Alcaligenaceae</taxon>
        <taxon>Jezberella</taxon>
    </lineage>
</organism>
<sequence length="54" mass="6237">MKDFFYRVKLLQSNYFCLDHCNMALNPAPAMYKTLLDSLQVRHFVSTAKPANIA</sequence>